<dbReference type="GO" id="GO:0034975">
    <property type="term" value="P:protein folding in endoplasmic reticulum"/>
    <property type="evidence" value="ECO:0007669"/>
    <property type="project" value="TreeGrafter"/>
</dbReference>
<dbReference type="EMBL" id="KN822974">
    <property type="protein sequence ID" value="KIO30240.1"/>
    <property type="molecule type" value="Genomic_DNA"/>
</dbReference>
<dbReference type="AlphaFoldDB" id="A0A0C3QFM1"/>
<evidence type="ECO:0000313" key="9">
    <source>
        <dbReference type="EMBL" id="KIO30240.1"/>
    </source>
</evidence>
<dbReference type="Pfam" id="PF01956">
    <property type="entry name" value="EMC3_TMCO1"/>
    <property type="match status" value="1"/>
</dbReference>
<evidence type="ECO:0000256" key="4">
    <source>
        <dbReference type="ARBA" id="ARBA00022692"/>
    </source>
</evidence>
<comment type="function">
    <text evidence="7">The EMC seems to be required for efficient folding of proteins in the endoplasmic reticulum (ER).</text>
</comment>
<accession>A0A0C3QFM1</accession>
<dbReference type="GO" id="GO:0072546">
    <property type="term" value="C:EMC complex"/>
    <property type="evidence" value="ECO:0007669"/>
    <property type="project" value="TreeGrafter"/>
</dbReference>
<evidence type="ECO:0000256" key="5">
    <source>
        <dbReference type="ARBA" id="ARBA00022989"/>
    </source>
</evidence>
<dbReference type="HOGENOM" id="CLU_060791_0_0_1"/>
<name>A0A0C3QFM1_9AGAM</name>
<evidence type="ECO:0000256" key="1">
    <source>
        <dbReference type="ARBA" id="ARBA00004141"/>
    </source>
</evidence>
<evidence type="ECO:0000256" key="2">
    <source>
        <dbReference type="ARBA" id="ARBA00005376"/>
    </source>
</evidence>
<dbReference type="Proteomes" id="UP000054248">
    <property type="component" value="Unassembled WGS sequence"/>
</dbReference>
<dbReference type="PIRSF" id="PIRSF010045">
    <property type="entry name" value="DUF850_TM_euk"/>
    <property type="match status" value="1"/>
</dbReference>
<dbReference type="PANTHER" id="PTHR13116">
    <property type="entry name" value="ER MEMBRANE PROTEIN COMPLEX SUBUNIT 3"/>
    <property type="match status" value="1"/>
</dbReference>
<sequence>MSTQNLYLDPQIRNWVLFPITLVMILVGLLRHYATLLLTSPPKKQPLNVIREQRGVLRAQILRQSSKQSPLPPSYYHTISSSLVEAFHNGDYLKDGPRDANAPPPPPANPLTDPAAMDGMMENMKKQMVMNIPQMIIMGWINFFFSGFLVIKLPFPLTNGFKEMLQRGIQTPNLDVRWVSSLSWYFLNLFGLNGLFRLILGNDNGADSTNDLASSPFANLGNQASAPLAPGQDMHKIFLQEKDSLELAETTYKWVGDSIEDRILAKWGKIQSPSRKEKVL</sequence>
<organism evidence="9 10">
    <name type="scientific">Tulasnella calospora MUT 4182</name>
    <dbReference type="NCBI Taxonomy" id="1051891"/>
    <lineage>
        <taxon>Eukaryota</taxon>
        <taxon>Fungi</taxon>
        <taxon>Dikarya</taxon>
        <taxon>Basidiomycota</taxon>
        <taxon>Agaricomycotina</taxon>
        <taxon>Agaricomycetes</taxon>
        <taxon>Cantharellales</taxon>
        <taxon>Tulasnellaceae</taxon>
        <taxon>Tulasnella</taxon>
    </lineage>
</organism>
<keyword evidence="5 8" id="KW-1133">Transmembrane helix</keyword>
<reference evidence="9 10" key="1">
    <citation type="submission" date="2014-04" db="EMBL/GenBank/DDBJ databases">
        <authorList>
            <consortium name="DOE Joint Genome Institute"/>
            <person name="Kuo A."/>
            <person name="Girlanda M."/>
            <person name="Perotto S."/>
            <person name="Kohler A."/>
            <person name="Nagy L.G."/>
            <person name="Floudas D."/>
            <person name="Copeland A."/>
            <person name="Barry K.W."/>
            <person name="Cichocki N."/>
            <person name="Veneault-Fourrey C."/>
            <person name="LaButti K."/>
            <person name="Lindquist E.A."/>
            <person name="Lipzen A."/>
            <person name="Lundell T."/>
            <person name="Morin E."/>
            <person name="Murat C."/>
            <person name="Sun H."/>
            <person name="Tunlid A."/>
            <person name="Henrissat B."/>
            <person name="Grigoriev I.V."/>
            <person name="Hibbett D.S."/>
            <person name="Martin F."/>
            <person name="Nordberg H.P."/>
            <person name="Cantor M.N."/>
            <person name="Hua S.X."/>
        </authorList>
    </citation>
    <scope>NUCLEOTIDE SEQUENCE [LARGE SCALE GENOMIC DNA]</scope>
    <source>
        <strain evidence="9 10">MUT 4182</strain>
    </source>
</reference>
<dbReference type="OrthoDB" id="6745403at2759"/>
<keyword evidence="4 8" id="KW-0812">Transmembrane</keyword>
<dbReference type="STRING" id="1051891.A0A0C3QFM1"/>
<dbReference type="PANTHER" id="PTHR13116:SF5">
    <property type="entry name" value="ER MEMBRANE PROTEIN COMPLEX SUBUNIT 3"/>
    <property type="match status" value="1"/>
</dbReference>
<dbReference type="SMART" id="SM01415">
    <property type="entry name" value="DUF106"/>
    <property type="match status" value="1"/>
</dbReference>
<proteinExistence type="inferred from homology"/>
<evidence type="ECO:0000256" key="7">
    <source>
        <dbReference type="PIRNR" id="PIRNR010045"/>
    </source>
</evidence>
<gene>
    <name evidence="9" type="ORF">M407DRAFT_242280</name>
</gene>
<feature type="transmembrane region" description="Helical" evidence="8">
    <location>
        <begin position="135"/>
        <end position="155"/>
    </location>
</feature>
<dbReference type="InterPro" id="IPR008568">
    <property type="entry name" value="EMC3"/>
</dbReference>
<evidence type="ECO:0000256" key="3">
    <source>
        <dbReference type="ARBA" id="ARBA00020822"/>
    </source>
</evidence>
<evidence type="ECO:0000313" key="10">
    <source>
        <dbReference type="Proteomes" id="UP000054248"/>
    </source>
</evidence>
<comment type="similarity">
    <text evidence="2 7">Belongs to the EMC3 family.</text>
</comment>
<feature type="transmembrane region" description="Helical" evidence="8">
    <location>
        <begin position="12"/>
        <end position="34"/>
    </location>
</feature>
<reference evidence="10" key="2">
    <citation type="submission" date="2015-01" db="EMBL/GenBank/DDBJ databases">
        <title>Evolutionary Origins and Diversification of the Mycorrhizal Mutualists.</title>
        <authorList>
            <consortium name="DOE Joint Genome Institute"/>
            <consortium name="Mycorrhizal Genomics Consortium"/>
            <person name="Kohler A."/>
            <person name="Kuo A."/>
            <person name="Nagy L.G."/>
            <person name="Floudas D."/>
            <person name="Copeland A."/>
            <person name="Barry K.W."/>
            <person name="Cichocki N."/>
            <person name="Veneault-Fourrey C."/>
            <person name="LaButti K."/>
            <person name="Lindquist E.A."/>
            <person name="Lipzen A."/>
            <person name="Lundell T."/>
            <person name="Morin E."/>
            <person name="Murat C."/>
            <person name="Riley R."/>
            <person name="Ohm R."/>
            <person name="Sun H."/>
            <person name="Tunlid A."/>
            <person name="Henrissat B."/>
            <person name="Grigoriev I.V."/>
            <person name="Hibbett D.S."/>
            <person name="Martin F."/>
        </authorList>
    </citation>
    <scope>NUCLEOTIDE SEQUENCE [LARGE SCALE GENOMIC DNA]</scope>
    <source>
        <strain evidence="10">MUT 4182</strain>
    </source>
</reference>
<feature type="transmembrane region" description="Helical" evidence="8">
    <location>
        <begin position="182"/>
        <end position="200"/>
    </location>
</feature>
<keyword evidence="10" id="KW-1185">Reference proteome</keyword>
<dbReference type="InterPro" id="IPR002809">
    <property type="entry name" value="EMC3/TMCO1"/>
</dbReference>
<protein>
    <recommendedName>
        <fullName evidence="3 7">ER membrane protein complex subunit 3</fullName>
    </recommendedName>
</protein>
<comment type="subcellular location">
    <subcellularLocation>
        <location evidence="1">Membrane</location>
        <topology evidence="1">Multi-pass membrane protein</topology>
    </subcellularLocation>
</comment>
<evidence type="ECO:0000256" key="8">
    <source>
        <dbReference type="SAM" id="Phobius"/>
    </source>
</evidence>
<evidence type="ECO:0000256" key="6">
    <source>
        <dbReference type="ARBA" id="ARBA00023136"/>
    </source>
</evidence>
<keyword evidence="6 8" id="KW-0472">Membrane</keyword>